<evidence type="ECO:0000259" key="1">
    <source>
        <dbReference type="Pfam" id="PF00021"/>
    </source>
</evidence>
<dbReference type="InterPro" id="IPR016054">
    <property type="entry name" value="LY6_UPA_recep-like"/>
</dbReference>
<proteinExistence type="predicted"/>
<evidence type="ECO:0000313" key="3">
    <source>
        <dbReference type="Proteomes" id="UP000677803"/>
    </source>
</evidence>
<dbReference type="Pfam" id="PF00021">
    <property type="entry name" value="UPAR_LY6"/>
    <property type="match status" value="1"/>
</dbReference>
<dbReference type="OrthoDB" id="8919691at2759"/>
<dbReference type="InterPro" id="IPR045860">
    <property type="entry name" value="Snake_toxin-like_sf"/>
</dbReference>
<accession>A0A8S4AXY4</accession>
<feature type="domain" description="UPAR/Ly6" evidence="1">
    <location>
        <begin position="13"/>
        <end position="95"/>
    </location>
</feature>
<comment type="caution">
    <text evidence="2">The sequence shown here is derived from an EMBL/GenBank/DDBJ whole genome shotgun (WGS) entry which is preliminary data.</text>
</comment>
<gene>
    <name evidence="2" type="ORF">MMEN_LOCUS6051</name>
</gene>
<protein>
    <submittedName>
        <fullName evidence="2">(Atlantic silverside) hypothetical protein</fullName>
    </submittedName>
</protein>
<evidence type="ECO:0000313" key="2">
    <source>
        <dbReference type="EMBL" id="CAG5887440.1"/>
    </source>
</evidence>
<dbReference type="SUPFAM" id="SSF57302">
    <property type="entry name" value="Snake toxin-like"/>
    <property type="match status" value="1"/>
</dbReference>
<sequence>FIHSLPSFSSACLRCFTCVFPAVSPLDCLKFPLECPAGQRCLSSEASGKRGGIQLTIYEKSCAVSSQCGLAGQKYSAGIYFNYTNDCCDTDLCNGAGSVAVAGWAGAALCLLPALTLLLA</sequence>
<name>A0A8S4AXY4_9TELE</name>
<dbReference type="Proteomes" id="UP000677803">
    <property type="component" value="Unassembled WGS sequence"/>
</dbReference>
<dbReference type="Gene3D" id="2.10.60.10">
    <property type="entry name" value="CD59"/>
    <property type="match status" value="1"/>
</dbReference>
<dbReference type="EMBL" id="CAJRST010005557">
    <property type="protein sequence ID" value="CAG5887440.1"/>
    <property type="molecule type" value="Genomic_DNA"/>
</dbReference>
<organism evidence="2 3">
    <name type="scientific">Menidia menidia</name>
    <name type="common">Atlantic silverside</name>
    <dbReference type="NCBI Taxonomy" id="238744"/>
    <lineage>
        <taxon>Eukaryota</taxon>
        <taxon>Metazoa</taxon>
        <taxon>Chordata</taxon>
        <taxon>Craniata</taxon>
        <taxon>Vertebrata</taxon>
        <taxon>Euteleostomi</taxon>
        <taxon>Actinopterygii</taxon>
        <taxon>Neopterygii</taxon>
        <taxon>Teleostei</taxon>
        <taxon>Neoteleostei</taxon>
        <taxon>Acanthomorphata</taxon>
        <taxon>Ovalentaria</taxon>
        <taxon>Atherinomorphae</taxon>
        <taxon>Atheriniformes</taxon>
        <taxon>Atherinopsidae</taxon>
        <taxon>Menidiinae</taxon>
        <taxon>Menidia</taxon>
    </lineage>
</organism>
<keyword evidence="3" id="KW-1185">Reference proteome</keyword>
<reference evidence="2" key="1">
    <citation type="submission" date="2021-05" db="EMBL/GenBank/DDBJ databases">
        <authorList>
            <person name="Tigano A."/>
        </authorList>
    </citation>
    <scope>NUCLEOTIDE SEQUENCE</scope>
</reference>
<dbReference type="AlphaFoldDB" id="A0A8S4AXY4"/>
<feature type="non-terminal residue" evidence="2">
    <location>
        <position position="120"/>
    </location>
</feature>